<dbReference type="RefSeq" id="WP_382386325.1">
    <property type="nucleotide sequence ID" value="NZ_JBHLWI010000008.1"/>
</dbReference>
<evidence type="ECO:0000313" key="1">
    <source>
        <dbReference type="EMBL" id="MFC0261882.1"/>
    </source>
</evidence>
<protein>
    <recommendedName>
        <fullName evidence="3">YtkA-like</fullName>
    </recommendedName>
</protein>
<proteinExistence type="predicted"/>
<sequence length="255" mass="29178">MNKNYFLLSLLSSILIFSCESRREKKEEMVILTAPKDSVETITENISFFMYEEKNDYPDAVIEMFAPLGNQKFKPGKVPFEFNIKNFPFQEGLVGTQLKMILNSGDPVGYNSPIFQRELKEGAYRAVAYLVDAEGLALKEFGNYVDRDFLVGETRPFPYQAEPYIALNMPVNYQLYKEGDEVMVDFLLLNGDIDLDKLKVDIRLNGYHYETQQVSPVRIANLPKGDYLLKVKLMSRDGKDLDGPFSSVTKSIKIE</sequence>
<keyword evidence="2" id="KW-1185">Reference proteome</keyword>
<reference evidence="1 2" key="1">
    <citation type="submission" date="2024-09" db="EMBL/GenBank/DDBJ databases">
        <authorList>
            <person name="Sun Q."/>
            <person name="Mori K."/>
        </authorList>
    </citation>
    <scope>NUCLEOTIDE SEQUENCE [LARGE SCALE GENOMIC DNA]</scope>
    <source>
        <strain evidence="1 2">CCM 7650</strain>
    </source>
</reference>
<comment type="caution">
    <text evidence="1">The sequence shown here is derived from an EMBL/GenBank/DDBJ whole genome shotgun (WGS) entry which is preliminary data.</text>
</comment>
<organism evidence="1 2">
    <name type="scientific">Fontibacter flavus</name>
    <dbReference type="NCBI Taxonomy" id="654838"/>
    <lineage>
        <taxon>Bacteria</taxon>
        <taxon>Pseudomonadati</taxon>
        <taxon>Bacteroidota</taxon>
        <taxon>Cytophagia</taxon>
        <taxon>Cytophagales</taxon>
        <taxon>Cyclobacteriaceae</taxon>
        <taxon>Fontibacter</taxon>
    </lineage>
</organism>
<accession>A0ABV6FQI3</accession>
<evidence type="ECO:0008006" key="3">
    <source>
        <dbReference type="Google" id="ProtNLM"/>
    </source>
</evidence>
<dbReference type="PROSITE" id="PS51257">
    <property type="entry name" value="PROKAR_LIPOPROTEIN"/>
    <property type="match status" value="1"/>
</dbReference>
<name>A0ABV6FQI3_9BACT</name>
<gene>
    <name evidence="1" type="ORF">ACFFIP_04250</name>
</gene>
<dbReference type="EMBL" id="JBHLWI010000008">
    <property type="protein sequence ID" value="MFC0261882.1"/>
    <property type="molecule type" value="Genomic_DNA"/>
</dbReference>
<evidence type="ECO:0000313" key="2">
    <source>
        <dbReference type="Proteomes" id="UP001589797"/>
    </source>
</evidence>
<dbReference type="Proteomes" id="UP001589797">
    <property type="component" value="Unassembled WGS sequence"/>
</dbReference>